<reference evidence="2 3" key="1">
    <citation type="submission" date="2016-09" db="EMBL/GenBank/DDBJ databases">
        <title>Rhizobium oryziradicis sp. nov., isolated from the root of rice.</title>
        <authorList>
            <person name="Zhao J."/>
            <person name="Zhang X."/>
        </authorList>
    </citation>
    <scope>NUCLEOTIDE SEQUENCE [LARGE SCALE GENOMIC DNA]</scope>
    <source>
        <strain evidence="2 3">N19</strain>
    </source>
</reference>
<sequence length="133" mass="14674">MRYVIAYCATATVFFALDYLWLSRVAIGFYKSQMGEIMRPQPNFTAAGVFYLFYIAGIVYFAVSPSLQNGSVWTVLLSGALLGLFAYGTYDMTNLATLKAWTLSLSAVDMLWGMFLTSISAAAGYIAVTRFFA</sequence>
<organism evidence="2 3">
    <name type="scientific">Rhizobium oryziradicis</name>
    <dbReference type="NCBI Taxonomy" id="1867956"/>
    <lineage>
        <taxon>Bacteria</taxon>
        <taxon>Pseudomonadati</taxon>
        <taxon>Pseudomonadota</taxon>
        <taxon>Alphaproteobacteria</taxon>
        <taxon>Hyphomicrobiales</taxon>
        <taxon>Rhizobiaceae</taxon>
        <taxon>Rhizobium/Agrobacterium group</taxon>
        <taxon>Rhizobium</taxon>
    </lineage>
</organism>
<dbReference type="AlphaFoldDB" id="A0A1Q8ZU00"/>
<evidence type="ECO:0000256" key="1">
    <source>
        <dbReference type="SAM" id="Phobius"/>
    </source>
</evidence>
<feature type="transmembrane region" description="Helical" evidence="1">
    <location>
        <begin position="110"/>
        <end position="128"/>
    </location>
</feature>
<keyword evidence="1" id="KW-0812">Transmembrane</keyword>
<keyword evidence="3" id="KW-1185">Reference proteome</keyword>
<dbReference type="Pfam" id="PF09945">
    <property type="entry name" value="DUF2177"/>
    <property type="match status" value="1"/>
</dbReference>
<dbReference type="Proteomes" id="UP000186894">
    <property type="component" value="Unassembled WGS sequence"/>
</dbReference>
<gene>
    <name evidence="2" type="ORF">BJF95_18950</name>
</gene>
<evidence type="ECO:0000313" key="2">
    <source>
        <dbReference type="EMBL" id="OLP45474.1"/>
    </source>
</evidence>
<dbReference type="EMBL" id="MKIM01000025">
    <property type="protein sequence ID" value="OLP45474.1"/>
    <property type="molecule type" value="Genomic_DNA"/>
</dbReference>
<proteinExistence type="predicted"/>
<feature type="transmembrane region" description="Helical" evidence="1">
    <location>
        <begin position="5"/>
        <end position="22"/>
    </location>
</feature>
<evidence type="ECO:0000313" key="3">
    <source>
        <dbReference type="Proteomes" id="UP000186894"/>
    </source>
</evidence>
<keyword evidence="1" id="KW-0472">Membrane</keyword>
<keyword evidence="1" id="KW-1133">Transmembrane helix</keyword>
<accession>A0A1Q8ZU00</accession>
<protein>
    <recommendedName>
        <fullName evidence="4">DUF2177 domain-containing protein</fullName>
    </recommendedName>
</protein>
<comment type="caution">
    <text evidence="2">The sequence shown here is derived from an EMBL/GenBank/DDBJ whole genome shotgun (WGS) entry which is preliminary data.</text>
</comment>
<feature type="transmembrane region" description="Helical" evidence="1">
    <location>
        <begin position="42"/>
        <end position="63"/>
    </location>
</feature>
<dbReference type="STRING" id="1867956.BJF95_18950"/>
<name>A0A1Q8ZU00_9HYPH</name>
<dbReference type="InterPro" id="IPR018687">
    <property type="entry name" value="DUF2177_membr"/>
</dbReference>
<feature type="transmembrane region" description="Helical" evidence="1">
    <location>
        <begin position="70"/>
        <end position="90"/>
    </location>
</feature>
<evidence type="ECO:0008006" key="4">
    <source>
        <dbReference type="Google" id="ProtNLM"/>
    </source>
</evidence>